<dbReference type="SUPFAM" id="SSF110849">
    <property type="entry name" value="ParB/Sulfiredoxin"/>
    <property type="match status" value="1"/>
</dbReference>
<name>A0A382E1D6_9ZZZZ</name>
<dbReference type="Gene3D" id="1.10.10.730">
    <property type="entry name" value="KorB DNA-binding domain"/>
    <property type="match status" value="1"/>
</dbReference>
<feature type="non-terminal residue" evidence="3">
    <location>
        <position position="143"/>
    </location>
</feature>
<keyword evidence="1" id="KW-0238">DNA-binding</keyword>
<evidence type="ECO:0000259" key="2">
    <source>
        <dbReference type="SMART" id="SM00470"/>
    </source>
</evidence>
<dbReference type="CDD" id="cd16393">
    <property type="entry name" value="SPO0J_N"/>
    <property type="match status" value="1"/>
</dbReference>
<dbReference type="EMBL" id="UINC01042206">
    <property type="protein sequence ID" value="SVB44520.1"/>
    <property type="molecule type" value="Genomic_DNA"/>
</dbReference>
<dbReference type="InterPro" id="IPR036086">
    <property type="entry name" value="ParB/Sulfiredoxin_sf"/>
</dbReference>
<reference evidence="3" key="1">
    <citation type="submission" date="2018-05" db="EMBL/GenBank/DDBJ databases">
        <authorList>
            <person name="Lanie J.A."/>
            <person name="Ng W.-L."/>
            <person name="Kazmierczak K.M."/>
            <person name="Andrzejewski T.M."/>
            <person name="Davidsen T.M."/>
            <person name="Wayne K.J."/>
            <person name="Tettelin H."/>
            <person name="Glass J.I."/>
            <person name="Rusch D."/>
            <person name="Podicherti R."/>
            <person name="Tsui H.-C.T."/>
            <person name="Winkler M.E."/>
        </authorList>
    </citation>
    <scope>NUCLEOTIDE SEQUENCE</scope>
</reference>
<dbReference type="GO" id="GO:0005694">
    <property type="term" value="C:chromosome"/>
    <property type="evidence" value="ECO:0007669"/>
    <property type="project" value="TreeGrafter"/>
</dbReference>
<dbReference type="InterPro" id="IPR004437">
    <property type="entry name" value="ParB/RepB/Spo0J"/>
</dbReference>
<dbReference type="FunFam" id="3.90.1530.30:FF:000001">
    <property type="entry name" value="Chromosome partitioning protein ParB"/>
    <property type="match status" value="1"/>
</dbReference>
<dbReference type="InterPro" id="IPR042075">
    <property type="entry name" value="KorB_DNA-db"/>
</dbReference>
<evidence type="ECO:0000313" key="3">
    <source>
        <dbReference type="EMBL" id="SVB44520.1"/>
    </source>
</evidence>
<dbReference type="PANTHER" id="PTHR33375">
    <property type="entry name" value="CHROMOSOME-PARTITIONING PROTEIN PARB-RELATED"/>
    <property type="match status" value="1"/>
</dbReference>
<dbReference type="AlphaFoldDB" id="A0A382E1D6"/>
<organism evidence="3">
    <name type="scientific">marine metagenome</name>
    <dbReference type="NCBI Taxonomy" id="408172"/>
    <lineage>
        <taxon>unclassified sequences</taxon>
        <taxon>metagenomes</taxon>
        <taxon>ecological metagenomes</taxon>
    </lineage>
</organism>
<accession>A0A382E1D6</accession>
<gene>
    <name evidence="3" type="ORF">METZ01_LOCUS197374</name>
</gene>
<dbReference type="GO" id="GO:0003677">
    <property type="term" value="F:DNA binding"/>
    <property type="evidence" value="ECO:0007669"/>
    <property type="project" value="UniProtKB-KW"/>
</dbReference>
<dbReference type="GO" id="GO:0007059">
    <property type="term" value="P:chromosome segregation"/>
    <property type="evidence" value="ECO:0007669"/>
    <property type="project" value="TreeGrafter"/>
</dbReference>
<proteinExistence type="predicted"/>
<dbReference type="PANTHER" id="PTHR33375:SF1">
    <property type="entry name" value="CHROMOSOME-PARTITIONING PROTEIN PARB-RELATED"/>
    <property type="match status" value="1"/>
</dbReference>
<dbReference type="NCBIfam" id="TIGR00180">
    <property type="entry name" value="parB_part"/>
    <property type="match status" value="1"/>
</dbReference>
<protein>
    <recommendedName>
        <fullName evidence="2">ParB-like N-terminal domain-containing protein</fullName>
    </recommendedName>
</protein>
<dbReference type="SMART" id="SM00470">
    <property type="entry name" value="ParB"/>
    <property type="match status" value="1"/>
</dbReference>
<dbReference type="SUPFAM" id="SSF109709">
    <property type="entry name" value="KorB DNA-binding domain-like"/>
    <property type="match status" value="1"/>
</dbReference>
<dbReference type="Gene3D" id="3.90.1530.30">
    <property type="match status" value="1"/>
</dbReference>
<dbReference type="InterPro" id="IPR003115">
    <property type="entry name" value="ParB_N"/>
</dbReference>
<dbReference type="Pfam" id="PF02195">
    <property type="entry name" value="ParB_N"/>
    <property type="match status" value="1"/>
</dbReference>
<feature type="domain" description="ParB-like N-terminal" evidence="2">
    <location>
        <begin position="28"/>
        <end position="118"/>
    </location>
</feature>
<evidence type="ECO:0000256" key="1">
    <source>
        <dbReference type="ARBA" id="ARBA00023125"/>
    </source>
</evidence>
<sequence>MNSENKKLGRGLGALLSSGKNKEDKSFKFINISEIQANLNQPRKNFKKEDLEELASSIKSQGILQPIAVRLLPSNNYEIIAGERRWRAAQLAGIHEIPAFIKEIPEDLVKEAALIENIQRENLNPVEEARAYESILKKHKSNY</sequence>
<dbReference type="InterPro" id="IPR050336">
    <property type="entry name" value="Chromosome_partition/occlusion"/>
</dbReference>